<evidence type="ECO:0000256" key="4">
    <source>
        <dbReference type="ARBA" id="ARBA00022801"/>
    </source>
</evidence>
<keyword evidence="6" id="KW-0904">Protein phosphatase</keyword>
<accession>A0A0V1LCW1</accession>
<dbReference type="PROSITE" id="PS51406">
    <property type="entry name" value="FIBRINOGEN_C_2"/>
    <property type="match status" value="1"/>
</dbReference>
<keyword evidence="12" id="KW-0732">Signal</keyword>
<evidence type="ECO:0000259" key="16">
    <source>
        <dbReference type="PROSITE" id="PS51406"/>
    </source>
</evidence>
<dbReference type="Gene3D" id="2.10.25.10">
    <property type="entry name" value="Laminin"/>
    <property type="match status" value="1"/>
</dbReference>
<evidence type="ECO:0000259" key="13">
    <source>
        <dbReference type="PROSITE" id="PS50025"/>
    </source>
</evidence>
<evidence type="ECO:0000259" key="15">
    <source>
        <dbReference type="PROSITE" id="PS50969"/>
    </source>
</evidence>
<dbReference type="PROSITE" id="PS50026">
    <property type="entry name" value="EGF_3"/>
    <property type="match status" value="1"/>
</dbReference>
<dbReference type="SUPFAM" id="SSF49899">
    <property type="entry name" value="Concanavalin A-like lectins/glucanases"/>
    <property type="match status" value="4"/>
</dbReference>
<dbReference type="Pfam" id="PF02210">
    <property type="entry name" value="Laminin_G_2"/>
    <property type="match status" value="3"/>
</dbReference>
<dbReference type="InterPro" id="IPR013320">
    <property type="entry name" value="ConA-like_dom_sf"/>
</dbReference>
<evidence type="ECO:0000256" key="6">
    <source>
        <dbReference type="ARBA" id="ARBA00022912"/>
    </source>
</evidence>
<dbReference type="Proteomes" id="UP000054721">
    <property type="component" value="Unassembled WGS sequence"/>
</dbReference>
<evidence type="ECO:0000256" key="10">
    <source>
        <dbReference type="PROSITE-ProRule" id="PRU00076"/>
    </source>
</evidence>
<dbReference type="InterPro" id="IPR036412">
    <property type="entry name" value="HAD-like_sf"/>
</dbReference>
<dbReference type="FunFam" id="3.40.50.1000:FF:000192">
    <property type="entry name" value="CTD small phosphatase-like protein"/>
    <property type="match status" value="1"/>
</dbReference>
<evidence type="ECO:0000256" key="8">
    <source>
        <dbReference type="ARBA" id="ARBA00047761"/>
    </source>
</evidence>
<dbReference type="InterPro" id="IPR050365">
    <property type="entry name" value="TIM50"/>
</dbReference>
<evidence type="ECO:0000256" key="7">
    <source>
        <dbReference type="ARBA" id="ARBA00023157"/>
    </source>
</evidence>
<dbReference type="Gene3D" id="2.60.120.1000">
    <property type="match status" value="1"/>
</dbReference>
<feature type="domain" description="EGF-like" evidence="14">
    <location>
        <begin position="219"/>
        <end position="257"/>
    </location>
</feature>
<evidence type="ECO:0000256" key="5">
    <source>
        <dbReference type="ARBA" id="ARBA00022842"/>
    </source>
</evidence>
<name>A0A0V1LCW1_9BILA</name>
<dbReference type="InterPro" id="IPR000742">
    <property type="entry name" value="EGF"/>
</dbReference>
<dbReference type="CDD" id="cd00054">
    <property type="entry name" value="EGF_CA"/>
    <property type="match status" value="1"/>
</dbReference>
<dbReference type="OrthoDB" id="5989513at2759"/>
<reference evidence="17" key="1">
    <citation type="submission" date="2015-05" db="EMBL/GenBank/DDBJ databases">
        <title>Evolution of Trichinella species and genotypes.</title>
        <authorList>
            <person name="Korhonen P.K."/>
            <person name="Edoardo P."/>
            <person name="Giuseppe L.R."/>
            <person name="Gasser R.B."/>
        </authorList>
    </citation>
    <scope>NUCLEOTIDE SEQUENCE [LARGE SCALE GENOMIC DNA]</scope>
    <source>
        <strain evidence="17">ISS10</strain>
    </source>
</reference>
<evidence type="ECO:0000259" key="14">
    <source>
        <dbReference type="PROSITE" id="PS50026"/>
    </source>
</evidence>
<dbReference type="Gene3D" id="3.40.50.1000">
    <property type="entry name" value="HAD superfamily/HAD-like"/>
    <property type="match status" value="1"/>
</dbReference>
<dbReference type="CDD" id="cd00110">
    <property type="entry name" value="LamG"/>
    <property type="match status" value="2"/>
</dbReference>
<dbReference type="PROSITE" id="PS50969">
    <property type="entry name" value="FCP1"/>
    <property type="match status" value="1"/>
</dbReference>
<dbReference type="GO" id="GO:0004722">
    <property type="term" value="F:protein serine/threonine phosphatase activity"/>
    <property type="evidence" value="ECO:0007669"/>
    <property type="project" value="UniProtKB-EC"/>
</dbReference>
<feature type="domain" description="Laminin G" evidence="13">
    <location>
        <begin position="898"/>
        <end position="1108"/>
    </location>
</feature>
<dbReference type="PROSITE" id="PS01186">
    <property type="entry name" value="EGF_2"/>
    <property type="match status" value="1"/>
</dbReference>
<comment type="caution">
    <text evidence="10">Lacks conserved residue(s) required for the propagation of feature annotation.</text>
</comment>
<dbReference type="InterPro" id="IPR023214">
    <property type="entry name" value="HAD_sf"/>
</dbReference>
<keyword evidence="5" id="KW-0460">Magnesium</keyword>
<evidence type="ECO:0000313" key="17">
    <source>
        <dbReference type="EMBL" id="KRZ56894.1"/>
    </source>
</evidence>
<keyword evidence="10" id="KW-0245">EGF-like domain</keyword>
<keyword evidence="4" id="KW-0378">Hydrolase</keyword>
<evidence type="ECO:0000256" key="12">
    <source>
        <dbReference type="SAM" id="SignalP"/>
    </source>
</evidence>
<feature type="domain" description="Laminin G" evidence="13">
    <location>
        <begin position="675"/>
        <end position="850"/>
    </location>
</feature>
<comment type="cofactor">
    <cofactor evidence="1">
        <name>Mg(2+)</name>
        <dbReference type="ChEBI" id="CHEBI:18420"/>
    </cofactor>
</comment>
<dbReference type="Pfam" id="PF03031">
    <property type="entry name" value="NIF"/>
    <property type="match status" value="1"/>
</dbReference>
<evidence type="ECO:0000256" key="9">
    <source>
        <dbReference type="ARBA" id="ARBA00048336"/>
    </source>
</evidence>
<feature type="transmembrane region" description="Helical" evidence="11">
    <location>
        <begin position="1602"/>
        <end position="1624"/>
    </location>
</feature>
<protein>
    <recommendedName>
        <fullName evidence="2">protein-serine/threonine phosphatase</fullName>
        <ecNumber evidence="2">3.1.3.16</ecNumber>
    </recommendedName>
</protein>
<dbReference type="InterPro" id="IPR036056">
    <property type="entry name" value="Fibrinogen-like_C"/>
</dbReference>
<evidence type="ECO:0000256" key="11">
    <source>
        <dbReference type="SAM" id="Phobius"/>
    </source>
</evidence>
<keyword evidence="11" id="KW-1133">Transmembrane helix</keyword>
<dbReference type="InterPro" id="IPR002181">
    <property type="entry name" value="Fibrinogen_a/b/g_C_dom"/>
</dbReference>
<keyword evidence="11" id="KW-0472">Membrane</keyword>
<keyword evidence="18" id="KW-1185">Reference proteome</keyword>
<dbReference type="InterPro" id="IPR004274">
    <property type="entry name" value="FCP1_dom"/>
</dbReference>
<dbReference type="PROSITE" id="PS50025">
    <property type="entry name" value="LAM_G_DOMAIN"/>
    <property type="match status" value="2"/>
</dbReference>
<feature type="domain" description="Fibrinogen C-terminal" evidence="16">
    <location>
        <begin position="471"/>
        <end position="526"/>
    </location>
</feature>
<feature type="domain" description="FCP1 homology" evidence="15">
    <location>
        <begin position="1888"/>
        <end position="2044"/>
    </location>
</feature>
<evidence type="ECO:0000256" key="2">
    <source>
        <dbReference type="ARBA" id="ARBA00013081"/>
    </source>
</evidence>
<comment type="catalytic activity">
    <reaction evidence="8">
        <text>O-phospho-L-seryl-[protein] + H2O = L-seryl-[protein] + phosphate</text>
        <dbReference type="Rhea" id="RHEA:20629"/>
        <dbReference type="Rhea" id="RHEA-COMP:9863"/>
        <dbReference type="Rhea" id="RHEA-COMP:11604"/>
        <dbReference type="ChEBI" id="CHEBI:15377"/>
        <dbReference type="ChEBI" id="CHEBI:29999"/>
        <dbReference type="ChEBI" id="CHEBI:43474"/>
        <dbReference type="ChEBI" id="CHEBI:83421"/>
        <dbReference type="EC" id="3.1.3.16"/>
    </reaction>
</comment>
<dbReference type="NCBIfam" id="TIGR02251">
    <property type="entry name" value="HIF-SF_euk"/>
    <property type="match status" value="1"/>
</dbReference>
<dbReference type="EC" id="3.1.3.16" evidence="2"/>
<dbReference type="GO" id="GO:0046872">
    <property type="term" value="F:metal ion binding"/>
    <property type="evidence" value="ECO:0007669"/>
    <property type="project" value="UniProtKB-KW"/>
</dbReference>
<evidence type="ECO:0000256" key="3">
    <source>
        <dbReference type="ARBA" id="ARBA00022723"/>
    </source>
</evidence>
<dbReference type="EMBL" id="JYDW01000085">
    <property type="protein sequence ID" value="KRZ56894.1"/>
    <property type="molecule type" value="Genomic_DNA"/>
</dbReference>
<dbReference type="CDD" id="cd07521">
    <property type="entry name" value="HAD_FCP1-like"/>
    <property type="match status" value="1"/>
</dbReference>
<proteinExistence type="predicted"/>
<dbReference type="SMART" id="SM00181">
    <property type="entry name" value="EGF"/>
    <property type="match status" value="2"/>
</dbReference>
<dbReference type="STRING" id="6335.A0A0V1LCW1"/>
<keyword evidence="11" id="KW-0812">Transmembrane</keyword>
<dbReference type="InterPro" id="IPR001791">
    <property type="entry name" value="Laminin_G"/>
</dbReference>
<dbReference type="SUPFAM" id="SSF56496">
    <property type="entry name" value="Fibrinogen C-terminal domain-like"/>
    <property type="match status" value="1"/>
</dbReference>
<evidence type="ECO:0000256" key="1">
    <source>
        <dbReference type="ARBA" id="ARBA00001946"/>
    </source>
</evidence>
<dbReference type="SUPFAM" id="SSF56784">
    <property type="entry name" value="HAD-like"/>
    <property type="match status" value="1"/>
</dbReference>
<dbReference type="SMART" id="SM00282">
    <property type="entry name" value="LamG"/>
    <property type="match status" value="4"/>
</dbReference>
<feature type="chain" id="PRO_5006881744" description="protein-serine/threonine phosphatase" evidence="12">
    <location>
        <begin position="29"/>
        <end position="2090"/>
    </location>
</feature>
<evidence type="ECO:0000313" key="18">
    <source>
        <dbReference type="Proteomes" id="UP000054721"/>
    </source>
</evidence>
<dbReference type="PANTHER" id="PTHR12210">
    <property type="entry name" value="DULLARD PROTEIN PHOSPHATASE"/>
    <property type="match status" value="1"/>
</dbReference>
<dbReference type="Gene3D" id="2.60.120.200">
    <property type="match status" value="4"/>
</dbReference>
<sequence length="2090" mass="238286">MIKPTISHYVRLTLIAWMCARCLQFCTADNAGHLNQWRTLLSSRSRLVSTKHYFHCSRPDPFLNYQFEIITRSYTGRLGTIYVEQMSSNGTQFRLELFLQHRKFHLQLVVDNHTLATLQHALTDFSDGYPHHISVTLGCSTGELGLAVDDELVQTALVDHHHFNPTTALDHLKVQIKFGYDSNPSMKYIPAIVGCIRGSIFNNGSEIESHSSDVENGCVDHCKTNPCRNVARDRCVNLFGNLRCNCLYSGFQGMRCESQGTVSILVKKNQHLVYKLPQYENQPSKIVLNFKSSVQSRQELLKISLLSVPNASISVDIVNQSLVEIFYGQRKPLQCSLPFSENDKRQVHFVEFQLIFEYSIQEIHVQTVSGWNRCRFWPNILENSLVLHDIIIGSNQSEGFVGCVKNFYVDFTNVLWLSKVAGQKQLISNEQLAYGCGEIPTLWSYKFVVNHSACDTRRCRHHSSCIDDGRNGAPTLEKSCHHLYRMGNRRSGVYRIDPDGSGPIGPVYVHCTMDDELNHGWTIVEHNFEESMQIRSVWAKDTTYIISYSHFSLNALRYLIMNSHFCRQHFVYTCNNAPLDFPTYTWFRSATMYGNFSTLISEKNACFCYANKTCAKAGRCNCDGNDLNSHVDAGYLVNHQAGLMEMTFIQHRPRKGWANVALGPLECRGSDLEEAIQFFGSGTIIEESAWKGTNLEIWFKTTNSEKAILINQEADDGRFFRILLNKGTVVDFQFDFNLRRDQNYGMKTVTLEDLNSGSSYTSNEWNRIKVENIDSEIFFVFNREQAFYKLADNEQLDRTTFDKPLMIGGSHSTPENRFVGCIGELVVDKRRIPLQTFPTENSAHNLKLGCQNYCAHLNCANGALCSEDYANGIARCKCKNPYAQFGSLCEIDINEQSDVSFQRKDNGFIMYRDLPQNPLVEQIVLSFRTDQQSGLLLYAHDQFYNFIQLHLWESNRLSLTVNSDREVKQCTAIGKSSKFNNMEWKQVAVVRRGHVVHLYVEDVGCKIDATTWMSGNYVTSFIDPYNFQTVIPPRPPVPPNNISNYTLTYVGGLPSQAFYNGRKKRQAVYATKLENYLGCMRGLRIGSDDVDLKKAGERTTDSPDSSGCRFYSKSSLICFNGGHFTVDWSTRTLNEQCHCSDTAFSGKNCSHDEGVHFTGHSVISFRLDKLFSSSHGGGGGGGGGAPVSLFGQASDLLRFVFMTPFKLRDRQAMLLIEKSRPLKGSYFNIMLFNNELAFQIFDDKQLSSVIYHFYGNYLNDKPHLVLLQLYNDFKMIIKVDDQEKDVPLLDSTILRRGELLVGGFRQLSSSANVTKYRGCISNLLIENNAAADESSVPLFELVKTVGFMDPERRFRLYSINNEDVHLSPCGLTAETLQPLTTSASLTMPAWDRLLETRIYADNIELEDVFTHLTTPLNENDFAEKSDGESAGIAVGFIIFISVVVVLVFAVLLWRKVQRKSYITHEIYEDEDDFSELDDEFQNQRCCCHQPETAEEHGSGRLNATDYSSSQCVNNVSPPDEMDKLNDDSQEDIVISPKNFGSYECSSGDLKYMDENVNRLSREYPPAAPLQQNQIADQEQQQHNRRLVAVSPPKLQNKCIFTYIYLFDWLVPVAWISIRLLLAVLMLDWPAPDVVNLTSLCAVVWCSFSTCLTWNWTCMATNICHWKNLKLYPTQIFSITAKMSFGPFCRVRLGRVRIVNNYRRPVAGRRVRTALALGRRSSMVVHVKGRGRRHVGRRGLHLEPGRQLDRWHRYEDRRSGIIFYWQRSCRRRLRRKPRRRRYVQATSAAANNNNNNNNTNNTAGPVRVLWPFFQNRRTTKKNRCEVVERKLRVPKVFRGLFCCFGLKPVESAAPLQSEFQNSHFTSRHSENNVHASSSERLLLPPVHPSDVNKKCLIVDLDETLVHSSFKPVKNPDFVIPVEIDGVVHQVYVLKRPYVDEFLQQISANFECILFTASLAKYADPVADLLDRWGVFRSRLFREACVFHKGNYDLNRLGRDLKHVLIVDNSPASYAFHPDNAVPVQSWFDDLHDTELLDLLPLLDKLATADNVYTVLKGSNRRSTSPVLYHYSECNGAYDPLGVIAQVEQKPL</sequence>
<keyword evidence="7 10" id="KW-1015">Disulfide bond</keyword>
<feature type="transmembrane region" description="Helical" evidence="11">
    <location>
        <begin position="1430"/>
        <end position="1453"/>
    </location>
</feature>
<feature type="signal peptide" evidence="12">
    <location>
        <begin position="1"/>
        <end position="28"/>
    </location>
</feature>
<organism evidence="17 18">
    <name type="scientific">Trichinella nativa</name>
    <dbReference type="NCBI Taxonomy" id="6335"/>
    <lineage>
        <taxon>Eukaryota</taxon>
        <taxon>Metazoa</taxon>
        <taxon>Ecdysozoa</taxon>
        <taxon>Nematoda</taxon>
        <taxon>Enoplea</taxon>
        <taxon>Dorylaimia</taxon>
        <taxon>Trichinellida</taxon>
        <taxon>Trichinellidae</taxon>
        <taxon>Trichinella</taxon>
    </lineage>
</organism>
<dbReference type="SMART" id="SM00577">
    <property type="entry name" value="CPDc"/>
    <property type="match status" value="1"/>
</dbReference>
<gene>
    <name evidence="17" type="primary">NFI1</name>
    <name evidence="17" type="ORF">T02_7346</name>
</gene>
<feature type="disulfide bond" evidence="10">
    <location>
        <begin position="227"/>
        <end position="244"/>
    </location>
</feature>
<keyword evidence="3" id="KW-0479">Metal-binding</keyword>
<comment type="catalytic activity">
    <reaction evidence="9">
        <text>O-phospho-L-threonyl-[protein] + H2O = L-threonyl-[protein] + phosphate</text>
        <dbReference type="Rhea" id="RHEA:47004"/>
        <dbReference type="Rhea" id="RHEA-COMP:11060"/>
        <dbReference type="Rhea" id="RHEA-COMP:11605"/>
        <dbReference type="ChEBI" id="CHEBI:15377"/>
        <dbReference type="ChEBI" id="CHEBI:30013"/>
        <dbReference type="ChEBI" id="CHEBI:43474"/>
        <dbReference type="ChEBI" id="CHEBI:61977"/>
        <dbReference type="EC" id="3.1.3.16"/>
    </reaction>
</comment>
<comment type="caution">
    <text evidence="17">The sequence shown here is derived from an EMBL/GenBank/DDBJ whole genome shotgun (WGS) entry which is preliminary data.</text>
</comment>
<dbReference type="InterPro" id="IPR011948">
    <property type="entry name" value="Dullard_phosphatase"/>
</dbReference>